<proteinExistence type="predicted"/>
<feature type="transmembrane region" description="Helical" evidence="1">
    <location>
        <begin position="31"/>
        <end position="50"/>
    </location>
</feature>
<sequence>MALVASPLIPSGAFRVSLIAVQPSEAGGCAWRVTTIITFLLVALLGEYAVTLRSRRSTR</sequence>
<reference evidence="2 3" key="1">
    <citation type="journal article" date="2019" name="Emerg. Microbes Infect.">
        <title>Comprehensive subspecies identification of 175 nontuberculous mycobacteria species based on 7547 genomic profiles.</title>
        <authorList>
            <person name="Matsumoto Y."/>
            <person name="Kinjo T."/>
            <person name="Motooka D."/>
            <person name="Nabeya D."/>
            <person name="Jung N."/>
            <person name="Uechi K."/>
            <person name="Horii T."/>
            <person name="Iida T."/>
            <person name="Fujita J."/>
            <person name="Nakamura S."/>
        </authorList>
    </citation>
    <scope>NUCLEOTIDE SEQUENCE [LARGE SCALE GENOMIC DNA]</scope>
    <source>
        <strain evidence="2 3">JCM 17783</strain>
    </source>
</reference>
<keyword evidence="1" id="KW-1133">Transmembrane helix</keyword>
<evidence type="ECO:0000313" key="2">
    <source>
        <dbReference type="EMBL" id="BBY24911.1"/>
    </source>
</evidence>
<evidence type="ECO:0000313" key="3">
    <source>
        <dbReference type="Proteomes" id="UP000467130"/>
    </source>
</evidence>
<dbReference type="EMBL" id="AP022587">
    <property type="protein sequence ID" value="BBY24911.1"/>
    <property type="molecule type" value="Genomic_DNA"/>
</dbReference>
<dbReference type="KEGG" id="msto:MSTO_51160"/>
<organism evidence="2 3">
    <name type="scientific">Mycobacterium stomatepiae</name>
    <dbReference type="NCBI Taxonomy" id="470076"/>
    <lineage>
        <taxon>Bacteria</taxon>
        <taxon>Bacillati</taxon>
        <taxon>Actinomycetota</taxon>
        <taxon>Actinomycetes</taxon>
        <taxon>Mycobacteriales</taxon>
        <taxon>Mycobacteriaceae</taxon>
        <taxon>Mycobacterium</taxon>
        <taxon>Mycobacterium simiae complex</taxon>
    </lineage>
</organism>
<dbReference type="Proteomes" id="UP000467130">
    <property type="component" value="Chromosome"/>
</dbReference>
<evidence type="ECO:0000256" key="1">
    <source>
        <dbReference type="SAM" id="Phobius"/>
    </source>
</evidence>
<gene>
    <name evidence="2" type="ORF">MSTO_51160</name>
</gene>
<keyword evidence="3" id="KW-1185">Reference proteome</keyword>
<name>A0A7I7QFC0_9MYCO</name>
<keyword evidence="1" id="KW-0472">Membrane</keyword>
<dbReference type="AlphaFoldDB" id="A0A7I7QFC0"/>
<protein>
    <submittedName>
        <fullName evidence="2">Uncharacterized protein</fullName>
    </submittedName>
</protein>
<keyword evidence="1" id="KW-0812">Transmembrane</keyword>
<accession>A0A7I7QFC0</accession>